<dbReference type="EMBL" id="CASHTH010000702">
    <property type="protein sequence ID" value="CAI8006626.1"/>
    <property type="molecule type" value="Genomic_DNA"/>
</dbReference>
<comment type="caution">
    <text evidence="1">The sequence shown here is derived from an EMBL/GenBank/DDBJ whole genome shotgun (WGS) entry which is preliminary data.</text>
</comment>
<proteinExistence type="predicted"/>
<dbReference type="Pfam" id="PF07366">
    <property type="entry name" value="SnoaL"/>
    <property type="match status" value="1"/>
</dbReference>
<protein>
    <recommendedName>
        <fullName evidence="3">SnoaL-like domain-containing protein</fullName>
    </recommendedName>
</protein>
<evidence type="ECO:0000313" key="2">
    <source>
        <dbReference type="Proteomes" id="UP001174909"/>
    </source>
</evidence>
<dbReference type="InterPro" id="IPR032710">
    <property type="entry name" value="NTF2-like_dom_sf"/>
</dbReference>
<reference evidence="1" key="1">
    <citation type="submission" date="2023-03" db="EMBL/GenBank/DDBJ databases">
        <authorList>
            <person name="Steffen K."/>
            <person name="Cardenas P."/>
        </authorList>
    </citation>
    <scope>NUCLEOTIDE SEQUENCE</scope>
</reference>
<evidence type="ECO:0008006" key="3">
    <source>
        <dbReference type="Google" id="ProtNLM"/>
    </source>
</evidence>
<organism evidence="1 2">
    <name type="scientific">Geodia barretti</name>
    <name type="common">Barrett's horny sponge</name>
    <dbReference type="NCBI Taxonomy" id="519541"/>
    <lineage>
        <taxon>Eukaryota</taxon>
        <taxon>Metazoa</taxon>
        <taxon>Porifera</taxon>
        <taxon>Demospongiae</taxon>
        <taxon>Heteroscleromorpha</taxon>
        <taxon>Tetractinellida</taxon>
        <taxon>Astrophorina</taxon>
        <taxon>Geodiidae</taxon>
        <taxon>Geodia</taxon>
    </lineage>
</organism>
<gene>
    <name evidence="1" type="ORF">GBAR_LOCUS4827</name>
</gene>
<evidence type="ECO:0000313" key="1">
    <source>
        <dbReference type="EMBL" id="CAI8006626.1"/>
    </source>
</evidence>
<dbReference type="InterPro" id="IPR009959">
    <property type="entry name" value="Cyclase_SnoaL-like"/>
</dbReference>
<sequence>MRRMVDAFNTGDLSALNSLVSLYYVDHQGIDGSEMFGQDGFASVVKFARGSNPGLRVTIQELEASGDTVKARLTWFETEPARRPGSMEHASTQRRTLETVRFADGLAAEHWGKGLH</sequence>
<name>A0AA35W785_GEOBA</name>
<dbReference type="AlphaFoldDB" id="A0AA35W785"/>
<dbReference type="SUPFAM" id="SSF54427">
    <property type="entry name" value="NTF2-like"/>
    <property type="match status" value="1"/>
</dbReference>
<dbReference type="Proteomes" id="UP001174909">
    <property type="component" value="Unassembled WGS sequence"/>
</dbReference>
<accession>A0AA35W785</accession>
<dbReference type="Gene3D" id="3.10.450.50">
    <property type="match status" value="1"/>
</dbReference>
<dbReference type="GO" id="GO:0030638">
    <property type="term" value="P:polyketide metabolic process"/>
    <property type="evidence" value="ECO:0007669"/>
    <property type="project" value="InterPro"/>
</dbReference>
<keyword evidence="2" id="KW-1185">Reference proteome</keyword>